<evidence type="ECO:0000313" key="2">
    <source>
        <dbReference type="Proteomes" id="UP000282087"/>
    </source>
</evidence>
<comment type="caution">
    <text evidence="1">The sequence shown here is derived from an EMBL/GenBank/DDBJ whole genome shotgun (WGS) entry which is preliminary data.</text>
</comment>
<name>A0A3M6V789_9STRA</name>
<reference evidence="1 2" key="1">
    <citation type="submission" date="2018-06" db="EMBL/GenBank/DDBJ databases">
        <title>Comparative genomics of downy mildews reveals potential adaptations to biotrophy.</title>
        <authorList>
            <person name="Fletcher K."/>
            <person name="Klosterman S.J."/>
            <person name="Derevnina L."/>
            <person name="Martin F."/>
            <person name="Koike S."/>
            <person name="Reyes Chin-Wo S."/>
            <person name="Mou B."/>
            <person name="Michelmore R."/>
        </authorList>
    </citation>
    <scope>NUCLEOTIDE SEQUENCE [LARGE SCALE GENOMIC DNA]</scope>
    <source>
        <strain evidence="1 2">R14</strain>
    </source>
</reference>
<evidence type="ECO:0000313" key="1">
    <source>
        <dbReference type="EMBL" id="RMX62007.1"/>
    </source>
</evidence>
<organism evidence="1 2">
    <name type="scientific">Peronospora effusa</name>
    <dbReference type="NCBI Taxonomy" id="542832"/>
    <lineage>
        <taxon>Eukaryota</taxon>
        <taxon>Sar</taxon>
        <taxon>Stramenopiles</taxon>
        <taxon>Oomycota</taxon>
        <taxon>Peronosporomycetes</taxon>
        <taxon>Peronosporales</taxon>
        <taxon>Peronosporaceae</taxon>
        <taxon>Peronospora</taxon>
    </lineage>
</organism>
<dbReference type="VEuPathDB" id="FungiDB:DD237_008333"/>
<gene>
    <name evidence="1" type="ORF">DD238_008302</name>
</gene>
<dbReference type="AlphaFoldDB" id="A0A3M6V789"/>
<proteinExistence type="predicted"/>
<accession>A0A3M6V789</accession>
<dbReference type="Proteomes" id="UP000282087">
    <property type="component" value="Unassembled WGS sequence"/>
</dbReference>
<protein>
    <submittedName>
        <fullName evidence="1">Uncharacterized protein</fullName>
    </submittedName>
</protein>
<sequence length="99" mass="11084">MNFSTLAKCAELVLSYDRYCEKRPEGAMAYAEFVSSNLPSFQLMADSLKGVCVLHAVKMAFELMGGLDREVAVLEKLSEQFMRRMVCNDLGLQGGWKHA</sequence>
<dbReference type="EMBL" id="QLLG01000823">
    <property type="protein sequence ID" value="RMX62007.1"/>
    <property type="molecule type" value="Genomic_DNA"/>
</dbReference>
<keyword evidence="2" id="KW-1185">Reference proteome</keyword>